<evidence type="ECO:0000256" key="2">
    <source>
        <dbReference type="ARBA" id="ARBA00007362"/>
    </source>
</evidence>
<feature type="transmembrane region" description="Helical" evidence="6">
    <location>
        <begin position="115"/>
        <end position="134"/>
    </location>
</feature>
<dbReference type="Proteomes" id="UP000188342">
    <property type="component" value="Unassembled WGS sequence"/>
</dbReference>
<feature type="transmembrane region" description="Helical" evidence="6">
    <location>
        <begin position="58"/>
        <end position="80"/>
    </location>
</feature>
<reference evidence="8 9" key="1">
    <citation type="submission" date="2017-02" db="EMBL/GenBank/DDBJ databases">
        <authorList>
            <person name="Peterson S.W."/>
        </authorList>
    </citation>
    <scope>NUCLEOTIDE SEQUENCE [LARGE SCALE GENOMIC DNA]</scope>
    <source>
        <strain evidence="8 9">LSP_Lj1</strain>
    </source>
</reference>
<feature type="domain" description="EamA" evidence="7">
    <location>
        <begin position="144"/>
        <end position="281"/>
    </location>
</feature>
<feature type="transmembrane region" description="Helical" evidence="6">
    <location>
        <begin position="33"/>
        <end position="51"/>
    </location>
</feature>
<dbReference type="STRING" id="1255658.FM114_02480"/>
<feature type="transmembrane region" description="Helical" evidence="6">
    <location>
        <begin position="239"/>
        <end position="257"/>
    </location>
</feature>
<dbReference type="InterPro" id="IPR000620">
    <property type="entry name" value="EamA_dom"/>
</dbReference>
<feature type="transmembrane region" description="Helical" evidence="6">
    <location>
        <begin position="86"/>
        <end position="108"/>
    </location>
</feature>
<keyword evidence="5 6" id="KW-0472">Membrane</keyword>
<keyword evidence="9" id="KW-1185">Reference proteome</keyword>
<keyword evidence="3 6" id="KW-0812">Transmembrane</keyword>
<dbReference type="SUPFAM" id="SSF103481">
    <property type="entry name" value="Multidrug resistance efflux transporter EmrE"/>
    <property type="match status" value="2"/>
</dbReference>
<name>A0A1R4IL80_9ACTN</name>
<evidence type="ECO:0000256" key="4">
    <source>
        <dbReference type="ARBA" id="ARBA00022989"/>
    </source>
</evidence>
<evidence type="ECO:0000256" key="6">
    <source>
        <dbReference type="SAM" id="Phobius"/>
    </source>
</evidence>
<evidence type="ECO:0000256" key="5">
    <source>
        <dbReference type="ARBA" id="ARBA00023136"/>
    </source>
</evidence>
<evidence type="ECO:0000256" key="1">
    <source>
        <dbReference type="ARBA" id="ARBA00004141"/>
    </source>
</evidence>
<feature type="domain" description="EamA" evidence="7">
    <location>
        <begin position="8"/>
        <end position="130"/>
    </location>
</feature>
<protein>
    <submittedName>
        <fullName evidence="8">Permease of the drug/metabolite transporter (DMT) superfamily</fullName>
    </submittedName>
</protein>
<evidence type="ECO:0000313" key="9">
    <source>
        <dbReference type="Proteomes" id="UP000188342"/>
    </source>
</evidence>
<evidence type="ECO:0000313" key="8">
    <source>
        <dbReference type="EMBL" id="SJN20666.1"/>
    </source>
</evidence>
<dbReference type="GO" id="GO:0016020">
    <property type="term" value="C:membrane"/>
    <property type="evidence" value="ECO:0007669"/>
    <property type="project" value="UniProtKB-SubCell"/>
</dbReference>
<dbReference type="RefSeq" id="WP_179110566.1">
    <property type="nucleotide sequence ID" value="NZ_FUKQ01000010.1"/>
</dbReference>
<proteinExistence type="inferred from homology"/>
<dbReference type="EMBL" id="FUKQ01000010">
    <property type="protein sequence ID" value="SJN20666.1"/>
    <property type="molecule type" value="Genomic_DNA"/>
</dbReference>
<dbReference type="InterPro" id="IPR050638">
    <property type="entry name" value="AA-Vitamin_Transporters"/>
</dbReference>
<feature type="transmembrane region" description="Helical" evidence="6">
    <location>
        <begin position="171"/>
        <end position="189"/>
    </location>
</feature>
<dbReference type="Pfam" id="PF00892">
    <property type="entry name" value="EamA"/>
    <property type="match status" value="2"/>
</dbReference>
<keyword evidence="4 6" id="KW-1133">Transmembrane helix</keyword>
<feature type="transmembrane region" description="Helical" evidence="6">
    <location>
        <begin position="209"/>
        <end position="227"/>
    </location>
</feature>
<organism evidence="8 9">
    <name type="scientific">Luteococcus japonicus LSP_Lj1</name>
    <dbReference type="NCBI Taxonomy" id="1255658"/>
    <lineage>
        <taxon>Bacteria</taxon>
        <taxon>Bacillati</taxon>
        <taxon>Actinomycetota</taxon>
        <taxon>Actinomycetes</taxon>
        <taxon>Propionibacteriales</taxon>
        <taxon>Propionibacteriaceae</taxon>
        <taxon>Luteococcus</taxon>
    </lineage>
</organism>
<gene>
    <name evidence="8" type="ORF">FM114_02480</name>
</gene>
<comment type="subcellular location">
    <subcellularLocation>
        <location evidence="1">Membrane</location>
        <topology evidence="1">Multi-pass membrane protein</topology>
    </subcellularLocation>
</comment>
<evidence type="ECO:0000259" key="7">
    <source>
        <dbReference type="Pfam" id="PF00892"/>
    </source>
</evidence>
<dbReference type="InterPro" id="IPR037185">
    <property type="entry name" value="EmrE-like"/>
</dbReference>
<feature type="transmembrane region" description="Helical" evidence="6">
    <location>
        <begin position="140"/>
        <end position="159"/>
    </location>
</feature>
<dbReference type="PANTHER" id="PTHR32322">
    <property type="entry name" value="INNER MEMBRANE TRANSPORTER"/>
    <property type="match status" value="1"/>
</dbReference>
<dbReference type="AlphaFoldDB" id="A0A1R4IL80"/>
<evidence type="ECO:0000256" key="3">
    <source>
        <dbReference type="ARBA" id="ARBA00022692"/>
    </source>
</evidence>
<comment type="similarity">
    <text evidence="2">Belongs to the EamA transporter family.</text>
</comment>
<sequence length="306" mass="32079">MPRRDVGLATLVILVWGVNFVAAKIAMESLDPLLMAALRFALVALPAVFFVSRPRMGFWPVLASGLTMGALQFGLLYTGMVLGMPAGLASLVLQVQTLFTVVIAAMVLRERPDRAQVVGILIGLLGMAVVGAQYVAGAPALPFLLCIAAAASWACGNVITRRHPPRSGFSLVVWSALVPPIPLLLASFWLEGSPASAWAAVEQVSLRSLGGLAFIAYGASMLGYGIWNLLLSRHSAATVAPWSMFVPVIGAGAAWLYNGEVPTPLGVLGAAITVVGVLLALGVGNRALRSRQDRPDPTPHTEPPGM</sequence>
<feature type="transmembrane region" description="Helical" evidence="6">
    <location>
        <begin position="263"/>
        <end position="284"/>
    </location>
</feature>
<accession>A0A1R4IL80</accession>
<dbReference type="PANTHER" id="PTHR32322:SF9">
    <property type="entry name" value="AMINO-ACID METABOLITE EFFLUX PUMP-RELATED"/>
    <property type="match status" value="1"/>
</dbReference>